<evidence type="ECO:0000313" key="3">
    <source>
        <dbReference type="Proteomes" id="UP000324222"/>
    </source>
</evidence>
<organism evidence="2 3">
    <name type="scientific">Portunus trituberculatus</name>
    <name type="common">Swimming crab</name>
    <name type="synonym">Neptunus trituberculatus</name>
    <dbReference type="NCBI Taxonomy" id="210409"/>
    <lineage>
        <taxon>Eukaryota</taxon>
        <taxon>Metazoa</taxon>
        <taxon>Ecdysozoa</taxon>
        <taxon>Arthropoda</taxon>
        <taxon>Crustacea</taxon>
        <taxon>Multicrustacea</taxon>
        <taxon>Malacostraca</taxon>
        <taxon>Eumalacostraca</taxon>
        <taxon>Eucarida</taxon>
        <taxon>Decapoda</taxon>
        <taxon>Pleocyemata</taxon>
        <taxon>Brachyura</taxon>
        <taxon>Eubrachyura</taxon>
        <taxon>Portunoidea</taxon>
        <taxon>Portunidae</taxon>
        <taxon>Portuninae</taxon>
        <taxon>Portunus</taxon>
    </lineage>
</organism>
<accession>A0A5B7J0A8</accession>
<comment type="caution">
    <text evidence="2">The sequence shown here is derived from an EMBL/GenBank/DDBJ whole genome shotgun (WGS) entry which is preliminary data.</text>
</comment>
<dbReference type="AlphaFoldDB" id="A0A5B7J0A8"/>
<feature type="region of interest" description="Disordered" evidence="1">
    <location>
        <begin position="18"/>
        <end position="62"/>
    </location>
</feature>
<dbReference type="Proteomes" id="UP000324222">
    <property type="component" value="Unassembled WGS sequence"/>
</dbReference>
<keyword evidence="3" id="KW-1185">Reference proteome</keyword>
<protein>
    <submittedName>
        <fullName evidence="2">Uncharacterized protein</fullName>
    </submittedName>
</protein>
<evidence type="ECO:0000313" key="2">
    <source>
        <dbReference type="EMBL" id="MPC87386.1"/>
    </source>
</evidence>
<name>A0A5B7J0A8_PORTR</name>
<feature type="compositionally biased region" description="Low complexity" evidence="1">
    <location>
        <begin position="30"/>
        <end position="39"/>
    </location>
</feature>
<evidence type="ECO:0000256" key="1">
    <source>
        <dbReference type="SAM" id="MobiDB-lite"/>
    </source>
</evidence>
<sequence>MRPGRHCPVPCAAHTLTCTGRRPSPPPARRSPGPGSARRAGGGHCMRGAAPDGRRCHSPTLH</sequence>
<gene>
    <name evidence="2" type="ORF">E2C01_082246</name>
</gene>
<dbReference type="EMBL" id="VSRR010074356">
    <property type="protein sequence ID" value="MPC87386.1"/>
    <property type="molecule type" value="Genomic_DNA"/>
</dbReference>
<reference evidence="2 3" key="1">
    <citation type="submission" date="2019-05" db="EMBL/GenBank/DDBJ databases">
        <title>Another draft genome of Portunus trituberculatus and its Hox gene families provides insights of decapod evolution.</title>
        <authorList>
            <person name="Jeong J.-H."/>
            <person name="Song I."/>
            <person name="Kim S."/>
            <person name="Choi T."/>
            <person name="Kim D."/>
            <person name="Ryu S."/>
            <person name="Kim W."/>
        </authorList>
    </citation>
    <scope>NUCLEOTIDE SEQUENCE [LARGE SCALE GENOMIC DNA]</scope>
    <source>
        <tissue evidence="2">Muscle</tissue>
    </source>
</reference>
<proteinExistence type="predicted"/>